<proteinExistence type="predicted"/>
<evidence type="ECO:0000313" key="1">
    <source>
        <dbReference type="EMBL" id="CDW48799.1"/>
    </source>
</evidence>
<feature type="non-terminal residue" evidence="1">
    <location>
        <position position="1"/>
    </location>
</feature>
<organism evidence="1">
    <name type="scientific">Lepeophtheirus salmonis</name>
    <name type="common">Salmon louse</name>
    <name type="synonym">Caligus salmonis</name>
    <dbReference type="NCBI Taxonomy" id="72036"/>
    <lineage>
        <taxon>Eukaryota</taxon>
        <taxon>Metazoa</taxon>
        <taxon>Ecdysozoa</taxon>
        <taxon>Arthropoda</taxon>
        <taxon>Crustacea</taxon>
        <taxon>Multicrustacea</taxon>
        <taxon>Hexanauplia</taxon>
        <taxon>Copepoda</taxon>
        <taxon>Siphonostomatoida</taxon>
        <taxon>Caligidae</taxon>
        <taxon>Lepeophtheirus</taxon>
    </lineage>
</organism>
<sequence length="118" mass="13743">IIIKVYFLTLNEICCKPSSFCHVTFCGFAIQAFRIFKFQRHKKTRIDNNNMKPYSKRLIEPSTVASNFMLDMKENTCILQCLTPFDSHPNLVKIMKLYTISAIPSLYAITSKWNLQVK</sequence>
<name>A0A0K2VE98_LEPSM</name>
<reference evidence="1" key="1">
    <citation type="submission" date="2014-05" db="EMBL/GenBank/DDBJ databases">
        <authorList>
            <person name="Chronopoulou M."/>
        </authorList>
    </citation>
    <scope>NUCLEOTIDE SEQUENCE</scope>
    <source>
        <tissue evidence="1">Whole organism</tissue>
    </source>
</reference>
<protein>
    <submittedName>
        <fullName evidence="1">Uncharacterized protein</fullName>
    </submittedName>
</protein>
<accession>A0A0K2VE98</accession>
<dbReference type="EMBL" id="HACA01031438">
    <property type="protein sequence ID" value="CDW48799.1"/>
    <property type="molecule type" value="Transcribed_RNA"/>
</dbReference>
<dbReference type="AlphaFoldDB" id="A0A0K2VE98"/>